<evidence type="ECO:0000313" key="3">
    <source>
        <dbReference type="EMBL" id="MPY63300.1"/>
    </source>
</evidence>
<gene>
    <name evidence="3" type="ORF">FNH08_40945</name>
</gene>
<name>A0A5N8XV92_9ACTN</name>
<keyword evidence="2" id="KW-0812">Transmembrane</keyword>
<keyword evidence="4" id="KW-1185">Reference proteome</keyword>
<comment type="caution">
    <text evidence="3">The sequence shown here is derived from an EMBL/GenBank/DDBJ whole genome shotgun (WGS) entry which is preliminary data.</text>
</comment>
<keyword evidence="2" id="KW-1133">Transmembrane helix</keyword>
<reference evidence="3 4" key="1">
    <citation type="submission" date="2019-07" db="EMBL/GenBank/DDBJ databases">
        <title>New species of Amycolatopsis and Streptomyces.</title>
        <authorList>
            <person name="Duangmal K."/>
            <person name="Teo W.F.A."/>
            <person name="Lipun K."/>
        </authorList>
    </citation>
    <scope>NUCLEOTIDE SEQUENCE [LARGE SCALE GENOMIC DNA]</scope>
    <source>
        <strain evidence="3 4">NBRC 106415</strain>
    </source>
</reference>
<dbReference type="RefSeq" id="WP_152776586.1">
    <property type="nucleotide sequence ID" value="NZ_VJZC01000544.1"/>
</dbReference>
<accession>A0A5N8XV92</accession>
<evidence type="ECO:0000256" key="2">
    <source>
        <dbReference type="SAM" id="Phobius"/>
    </source>
</evidence>
<evidence type="ECO:0000256" key="1">
    <source>
        <dbReference type="SAM" id="MobiDB-lite"/>
    </source>
</evidence>
<organism evidence="3 4">
    <name type="scientific">Streptomyces spongiae</name>
    <dbReference type="NCBI Taxonomy" id="565072"/>
    <lineage>
        <taxon>Bacteria</taxon>
        <taxon>Bacillati</taxon>
        <taxon>Actinomycetota</taxon>
        <taxon>Actinomycetes</taxon>
        <taxon>Kitasatosporales</taxon>
        <taxon>Streptomycetaceae</taxon>
        <taxon>Streptomyces</taxon>
    </lineage>
</organism>
<feature type="region of interest" description="Disordered" evidence="1">
    <location>
        <begin position="1"/>
        <end position="40"/>
    </location>
</feature>
<proteinExistence type="predicted"/>
<dbReference type="Proteomes" id="UP000400924">
    <property type="component" value="Unassembled WGS sequence"/>
</dbReference>
<sequence>MSSDQENNRGMAGDGKPDRGMVGYGTPHHGTPDHGTTHGDAVSRDITLLLADATDAVRIGAAPCQAVVRGGRRRKTRRWTVAAVAAVVIAGATGTLALTAMTDGDGGRVSPAATRPATAEERHVYKPQKTTLETGHDYGKDWKVAVDVWGAPRNEAESSRQYEALKRLYKVVPVVINRGSATPTAPDPSEWVGKGRVYVRLTVGDRSSSVVEEEFSEGGVPLGKGSKTYTTPLLDNGALQGEPDEKSDRQLVIGRVPPAAQQVRVTWSDGSTTEIGRDEGRLVDAVGSRMSWFVVLAPEGLSYDSTKVTK</sequence>
<dbReference type="EMBL" id="VJZC01000544">
    <property type="protein sequence ID" value="MPY63300.1"/>
    <property type="molecule type" value="Genomic_DNA"/>
</dbReference>
<protein>
    <submittedName>
        <fullName evidence="3">Uncharacterized protein</fullName>
    </submittedName>
</protein>
<keyword evidence="2" id="KW-0472">Membrane</keyword>
<feature type="compositionally biased region" description="Basic and acidic residues" evidence="1">
    <location>
        <begin position="30"/>
        <end position="40"/>
    </location>
</feature>
<evidence type="ECO:0000313" key="4">
    <source>
        <dbReference type="Proteomes" id="UP000400924"/>
    </source>
</evidence>
<feature type="transmembrane region" description="Helical" evidence="2">
    <location>
        <begin position="79"/>
        <end position="101"/>
    </location>
</feature>
<dbReference type="OrthoDB" id="4213889at2"/>
<dbReference type="AlphaFoldDB" id="A0A5N8XV92"/>